<reference evidence="1" key="2">
    <citation type="submission" date="2021-10" db="EMBL/GenBank/DDBJ databases">
        <title>Phylogenomics reveals ancestral predisposition of the termite-cultivated fungus Termitomyces towards a domesticated lifestyle.</title>
        <authorList>
            <person name="Auxier B."/>
            <person name="Grum-Grzhimaylo A."/>
            <person name="Cardenas M.E."/>
            <person name="Lodge J.D."/>
            <person name="Laessoe T."/>
            <person name="Pedersen O."/>
            <person name="Smith M.E."/>
            <person name="Kuyper T.W."/>
            <person name="Franco-Molano E.A."/>
            <person name="Baroni T.J."/>
            <person name="Aanen D.K."/>
        </authorList>
    </citation>
    <scope>NUCLEOTIDE SEQUENCE</scope>
    <source>
        <strain evidence="1">AP01</strain>
        <tissue evidence="1">Mycelium</tissue>
    </source>
</reference>
<comment type="caution">
    <text evidence="1">The sequence shown here is derived from an EMBL/GenBank/DDBJ whole genome shotgun (WGS) entry which is preliminary data.</text>
</comment>
<name>A0A9P7G198_9AGAR</name>
<evidence type="ECO:0000313" key="2">
    <source>
        <dbReference type="Proteomes" id="UP000775547"/>
    </source>
</evidence>
<dbReference type="Proteomes" id="UP000775547">
    <property type="component" value="Unassembled WGS sequence"/>
</dbReference>
<dbReference type="EMBL" id="JABCKV010000380">
    <property type="protein sequence ID" value="KAG5641136.1"/>
    <property type="molecule type" value="Genomic_DNA"/>
</dbReference>
<protein>
    <submittedName>
        <fullName evidence="1">Uncharacterized protein</fullName>
    </submittedName>
</protein>
<keyword evidence="2" id="KW-1185">Reference proteome</keyword>
<evidence type="ECO:0000313" key="1">
    <source>
        <dbReference type="EMBL" id="KAG5641136.1"/>
    </source>
</evidence>
<organism evidence="1 2">
    <name type="scientific">Asterophora parasitica</name>
    <dbReference type="NCBI Taxonomy" id="117018"/>
    <lineage>
        <taxon>Eukaryota</taxon>
        <taxon>Fungi</taxon>
        <taxon>Dikarya</taxon>
        <taxon>Basidiomycota</taxon>
        <taxon>Agaricomycotina</taxon>
        <taxon>Agaricomycetes</taxon>
        <taxon>Agaricomycetidae</taxon>
        <taxon>Agaricales</taxon>
        <taxon>Tricholomatineae</taxon>
        <taxon>Lyophyllaceae</taxon>
        <taxon>Asterophora</taxon>
    </lineage>
</organism>
<sequence length="103" mass="11493">MTSTKLGNDFLRVLKLDVLGNNWVIYKDCFLWSVNAHGLLDHLDGSAAEPVNPLPNCAQSPLSQANTLLDTKWKKEVKTWKQGEAIIKQQIAGTIPDSLFMKI</sequence>
<dbReference type="AlphaFoldDB" id="A0A9P7G198"/>
<proteinExistence type="predicted"/>
<dbReference type="OrthoDB" id="3269759at2759"/>
<accession>A0A9P7G198</accession>
<gene>
    <name evidence="1" type="ORF">DXG03_005942</name>
</gene>
<reference evidence="1" key="1">
    <citation type="submission" date="2020-07" db="EMBL/GenBank/DDBJ databases">
        <authorList>
            <person name="Nieuwenhuis M."/>
            <person name="Van De Peppel L.J.J."/>
        </authorList>
    </citation>
    <scope>NUCLEOTIDE SEQUENCE</scope>
    <source>
        <strain evidence="1">AP01</strain>
        <tissue evidence="1">Mycelium</tissue>
    </source>
</reference>